<dbReference type="Proteomes" id="UP001629230">
    <property type="component" value="Unassembled WGS sequence"/>
</dbReference>
<proteinExistence type="predicted"/>
<evidence type="ECO:0000256" key="2">
    <source>
        <dbReference type="SAM" id="Phobius"/>
    </source>
</evidence>
<comment type="caution">
    <text evidence="3">The sequence shown here is derived from an EMBL/GenBank/DDBJ whole genome shotgun (WGS) entry which is preliminary data.</text>
</comment>
<keyword evidence="2" id="KW-1133">Transmembrane helix</keyword>
<reference evidence="3 4" key="1">
    <citation type="journal article" date="2024" name="Chem. Sci.">
        <title>Discovery of megapolipeptins by genome mining of a Burkholderiales bacteria collection.</title>
        <authorList>
            <person name="Paulo B.S."/>
            <person name="Recchia M.J.J."/>
            <person name="Lee S."/>
            <person name="Fergusson C.H."/>
            <person name="Romanowski S.B."/>
            <person name="Hernandez A."/>
            <person name="Krull N."/>
            <person name="Liu D.Y."/>
            <person name="Cavanagh H."/>
            <person name="Bos A."/>
            <person name="Gray C.A."/>
            <person name="Murphy B.T."/>
            <person name="Linington R.G."/>
            <person name="Eustaquio A.S."/>
        </authorList>
    </citation>
    <scope>NUCLEOTIDE SEQUENCE [LARGE SCALE GENOMIC DNA]</scope>
    <source>
        <strain evidence="3 4">RL17-350-BIC-A</strain>
    </source>
</reference>
<name>A0ABW9APN3_9BURK</name>
<keyword evidence="4" id="KW-1185">Reference proteome</keyword>
<gene>
    <name evidence="3" type="ORF">PQR57_12685</name>
</gene>
<dbReference type="RefSeq" id="WP_408177317.1">
    <property type="nucleotide sequence ID" value="NZ_JAQQEZ010000007.1"/>
</dbReference>
<evidence type="ECO:0000256" key="1">
    <source>
        <dbReference type="SAM" id="MobiDB-lite"/>
    </source>
</evidence>
<accession>A0ABW9APN3</accession>
<organism evidence="3 4">
    <name type="scientific">Paraburkholderia dipogonis</name>
    <dbReference type="NCBI Taxonomy" id="1211383"/>
    <lineage>
        <taxon>Bacteria</taxon>
        <taxon>Pseudomonadati</taxon>
        <taxon>Pseudomonadota</taxon>
        <taxon>Betaproteobacteria</taxon>
        <taxon>Burkholderiales</taxon>
        <taxon>Burkholderiaceae</taxon>
        <taxon>Paraburkholderia</taxon>
    </lineage>
</organism>
<feature type="transmembrane region" description="Helical" evidence="2">
    <location>
        <begin position="35"/>
        <end position="56"/>
    </location>
</feature>
<keyword evidence="2" id="KW-0472">Membrane</keyword>
<dbReference type="EMBL" id="JAQQEZ010000007">
    <property type="protein sequence ID" value="MFM0001878.1"/>
    <property type="molecule type" value="Genomic_DNA"/>
</dbReference>
<protein>
    <submittedName>
        <fullName evidence="3">Uncharacterized protein</fullName>
    </submittedName>
</protein>
<evidence type="ECO:0000313" key="3">
    <source>
        <dbReference type="EMBL" id="MFM0001878.1"/>
    </source>
</evidence>
<evidence type="ECO:0000313" key="4">
    <source>
        <dbReference type="Proteomes" id="UP001629230"/>
    </source>
</evidence>
<feature type="compositionally biased region" description="Polar residues" evidence="1">
    <location>
        <begin position="93"/>
        <end position="108"/>
    </location>
</feature>
<keyword evidence="2" id="KW-0812">Transmembrane</keyword>
<feature type="region of interest" description="Disordered" evidence="1">
    <location>
        <begin position="58"/>
        <end position="108"/>
    </location>
</feature>
<sequence>MGVRVRPKARESAADKAPARYGLWGWLKQKDNRTVLQFVGAGIVALIGVLTTLGILHQPAPPEAHPVPSATAAPPAPPPPQPVNQSATANGDAATNVSGSSNVVVIRK</sequence>